<dbReference type="PROSITE" id="PS51257">
    <property type="entry name" value="PROKAR_LIPOPROTEIN"/>
    <property type="match status" value="1"/>
</dbReference>
<accession>A0ABX3CXY2</accession>
<protein>
    <recommendedName>
        <fullName evidence="9">ABC transporter substrate-binding protein</fullName>
    </recommendedName>
</protein>
<keyword evidence="8" id="KW-1185">Reference proteome</keyword>
<reference evidence="7 8" key="1">
    <citation type="submission" date="2016-07" db="EMBL/GenBank/DDBJ databases">
        <title>Bacillus oceanisediminis whole genome.</title>
        <authorList>
            <person name="Pal Y."/>
            <person name="Verma A."/>
            <person name="Mual P."/>
            <person name="Srinivasan K."/>
        </authorList>
    </citation>
    <scope>NUCLEOTIDE SEQUENCE [LARGE SCALE GENOMIC DNA]</scope>
    <source>
        <strain evidence="7 8">Bhandara28</strain>
    </source>
</reference>
<comment type="caution">
    <text evidence="7">The sequence shown here is derived from an EMBL/GenBank/DDBJ whole genome shotgun (WGS) entry which is preliminary data.</text>
</comment>
<dbReference type="InterPro" id="IPR006059">
    <property type="entry name" value="SBP"/>
</dbReference>
<keyword evidence="5" id="KW-0449">Lipoprotein</keyword>
<keyword evidence="4" id="KW-0564">Palmitate</keyword>
<dbReference type="SUPFAM" id="SSF53850">
    <property type="entry name" value="Periplasmic binding protein-like II"/>
    <property type="match status" value="1"/>
</dbReference>
<keyword evidence="2 6" id="KW-0732">Signal</keyword>
<feature type="chain" id="PRO_5045814928" description="ABC transporter substrate-binding protein" evidence="6">
    <location>
        <begin position="29"/>
        <end position="450"/>
    </location>
</feature>
<organism evidence="7 8">
    <name type="scientific">Cytobacillus oceanisediminis</name>
    <dbReference type="NCBI Taxonomy" id="665099"/>
    <lineage>
        <taxon>Bacteria</taxon>
        <taxon>Bacillati</taxon>
        <taxon>Bacillota</taxon>
        <taxon>Bacilli</taxon>
        <taxon>Bacillales</taxon>
        <taxon>Bacillaceae</taxon>
        <taxon>Cytobacillus</taxon>
    </lineage>
</organism>
<dbReference type="EMBL" id="MBRJ01000008">
    <property type="protein sequence ID" value="OHX49926.1"/>
    <property type="molecule type" value="Genomic_DNA"/>
</dbReference>
<dbReference type="Pfam" id="PF13416">
    <property type="entry name" value="SBP_bac_8"/>
    <property type="match status" value="1"/>
</dbReference>
<evidence type="ECO:0000256" key="4">
    <source>
        <dbReference type="ARBA" id="ARBA00023139"/>
    </source>
</evidence>
<evidence type="ECO:0000256" key="2">
    <source>
        <dbReference type="ARBA" id="ARBA00022729"/>
    </source>
</evidence>
<evidence type="ECO:0000256" key="1">
    <source>
        <dbReference type="ARBA" id="ARBA00022475"/>
    </source>
</evidence>
<feature type="signal peptide" evidence="6">
    <location>
        <begin position="1"/>
        <end position="28"/>
    </location>
</feature>
<evidence type="ECO:0000313" key="8">
    <source>
        <dbReference type="Proteomes" id="UP000180194"/>
    </source>
</evidence>
<dbReference type="PANTHER" id="PTHR43649:SF33">
    <property type="entry name" value="POLYGALACTURONAN_RHAMNOGALACTURONAN-BINDING PROTEIN YTCQ"/>
    <property type="match status" value="1"/>
</dbReference>
<dbReference type="Proteomes" id="UP000180194">
    <property type="component" value="Unassembled WGS sequence"/>
</dbReference>
<evidence type="ECO:0000256" key="6">
    <source>
        <dbReference type="SAM" id="SignalP"/>
    </source>
</evidence>
<dbReference type="Gene3D" id="3.40.190.10">
    <property type="entry name" value="Periplasmic binding protein-like II"/>
    <property type="match status" value="1"/>
</dbReference>
<keyword evidence="3" id="KW-0472">Membrane</keyword>
<evidence type="ECO:0000313" key="7">
    <source>
        <dbReference type="EMBL" id="OHX49926.1"/>
    </source>
</evidence>
<evidence type="ECO:0000256" key="5">
    <source>
        <dbReference type="ARBA" id="ARBA00023288"/>
    </source>
</evidence>
<evidence type="ECO:0000256" key="3">
    <source>
        <dbReference type="ARBA" id="ARBA00023136"/>
    </source>
</evidence>
<evidence type="ECO:0008006" key="9">
    <source>
        <dbReference type="Google" id="ProtNLM"/>
    </source>
</evidence>
<gene>
    <name evidence="7" type="ORF">BBV17_10530</name>
</gene>
<dbReference type="InterPro" id="IPR050490">
    <property type="entry name" value="Bact_solute-bd_prot1"/>
</dbReference>
<dbReference type="PANTHER" id="PTHR43649">
    <property type="entry name" value="ARABINOSE-BINDING PROTEIN-RELATED"/>
    <property type="match status" value="1"/>
</dbReference>
<proteinExistence type="predicted"/>
<name>A0ABX3CXY2_9BACI</name>
<sequence length="450" mass="50752">MMRKKWFLLFLVSSLLAGILSGCLGSSAKPTETKEKTGQEGDTIIRIASVETGPETMEVLQKAGEEYGKEFGVKVEVEAVPLADIFTKINASYGTSAQYSAFLTGFIGHISILEEQGKLAEVDDIIENLGGKEDFYSGHILFPIKGKTYWIPYDYNLAYGYVRTDWLQEKGLSVPKTWDEFVNVAKALTDKENNKYGLIMPLSSDGATNWITSSLLWANKVRIFDDNWKVILDSDEMKPKVVESLNLLKELYQYMPAEATSASYAEMTEAFISEQVGMTFYSGRLVDILETKNQSLADKFEVFGIPMKDGNGVAASLGYDSMAVLKTDHTDETKKFVEWFYKEKLNDFLHTDGVHYFPAQESIYNSEEWRSDPVITKYWETGVEPQYEILKNAELHSIDSDGPETDARPGKVFEAFLIPKLFQKVTLNNEDPEKAVEEIADEIRKLVGEK</sequence>
<keyword evidence="1" id="KW-1003">Cell membrane</keyword>